<dbReference type="InterPro" id="IPR035979">
    <property type="entry name" value="RBD_domain_sf"/>
</dbReference>
<sequence length="234" mass="25461">MAESNKKSATMALKEGKREQKDNLQITANLNRQKNDEEPATSAKAPATSSSEDESSSDEEPAARDSSSSEDESEDDSKEVQAEITSSFVSSNSRLEVRTKRGKRATSTPQSGIGGNDDQTIIVKGFDSSLPEDDIKMALSKYFSSCGEITSVVVPTNSETGAVIGCAYIELKEGIEKALKLNGNYLRGWNLLVEKARRISDVGGPSGRGGHWPNPYGHWPYPYRCEALYRCGHC</sequence>
<name>A0A087G228_ARAAL</name>
<dbReference type="InterPro" id="IPR000504">
    <property type="entry name" value="RRM_dom"/>
</dbReference>
<dbReference type="PANTHER" id="PTHR23236">
    <property type="entry name" value="EUKARYOTIC TRANSLATION INITIATION FACTOR 4B/4H"/>
    <property type="match status" value="1"/>
</dbReference>
<dbReference type="PROSITE" id="PS50102">
    <property type="entry name" value="RRM"/>
    <property type="match status" value="1"/>
</dbReference>
<gene>
    <name evidence="6" type="ORF">AALP_AAs47265U000100</name>
</gene>
<dbReference type="AlphaFoldDB" id="A0A087G228"/>
<dbReference type="GO" id="GO:0003723">
    <property type="term" value="F:RNA binding"/>
    <property type="evidence" value="ECO:0007669"/>
    <property type="project" value="UniProtKB-UniRule"/>
</dbReference>
<proteinExistence type="predicted"/>
<dbReference type="SUPFAM" id="SSF54928">
    <property type="entry name" value="RNA-binding domain, RBD"/>
    <property type="match status" value="1"/>
</dbReference>
<feature type="domain" description="RRM" evidence="5">
    <location>
        <begin position="119"/>
        <end position="198"/>
    </location>
</feature>
<feature type="compositionally biased region" description="Polar residues" evidence="4">
    <location>
        <begin position="83"/>
        <end position="94"/>
    </location>
</feature>
<feature type="compositionally biased region" description="Low complexity" evidence="4">
    <location>
        <begin position="40"/>
        <end position="50"/>
    </location>
</feature>
<dbReference type="PANTHER" id="PTHR23236:SF119">
    <property type="entry name" value="NUCLEAR RNA-BINDING PROTEIN SART-3"/>
    <property type="match status" value="1"/>
</dbReference>
<organism evidence="6 7">
    <name type="scientific">Arabis alpina</name>
    <name type="common">Alpine rock-cress</name>
    <dbReference type="NCBI Taxonomy" id="50452"/>
    <lineage>
        <taxon>Eukaryota</taxon>
        <taxon>Viridiplantae</taxon>
        <taxon>Streptophyta</taxon>
        <taxon>Embryophyta</taxon>
        <taxon>Tracheophyta</taxon>
        <taxon>Spermatophyta</taxon>
        <taxon>Magnoliopsida</taxon>
        <taxon>eudicotyledons</taxon>
        <taxon>Gunneridae</taxon>
        <taxon>Pentapetalae</taxon>
        <taxon>rosids</taxon>
        <taxon>malvids</taxon>
        <taxon>Brassicales</taxon>
        <taxon>Brassicaceae</taxon>
        <taxon>Arabideae</taxon>
        <taxon>Arabis</taxon>
    </lineage>
</organism>
<keyword evidence="2 3" id="KW-0694">RNA-binding</keyword>
<evidence type="ECO:0000256" key="3">
    <source>
        <dbReference type="PROSITE-ProRule" id="PRU00176"/>
    </source>
</evidence>
<dbReference type="Pfam" id="PF00076">
    <property type="entry name" value="RRM_1"/>
    <property type="match status" value="1"/>
</dbReference>
<feature type="compositionally biased region" description="Acidic residues" evidence="4">
    <location>
        <begin position="68"/>
        <end position="77"/>
    </location>
</feature>
<feature type="compositionally biased region" description="Acidic residues" evidence="4">
    <location>
        <begin position="51"/>
        <end position="60"/>
    </location>
</feature>
<evidence type="ECO:0000256" key="2">
    <source>
        <dbReference type="ARBA" id="ARBA00022884"/>
    </source>
</evidence>
<keyword evidence="7" id="KW-1185">Reference proteome</keyword>
<dbReference type="Proteomes" id="UP000029120">
    <property type="component" value="Unassembled WGS sequence"/>
</dbReference>
<feature type="region of interest" description="Disordered" evidence="4">
    <location>
        <begin position="1"/>
        <end position="119"/>
    </location>
</feature>
<dbReference type="InterPro" id="IPR012677">
    <property type="entry name" value="Nucleotide-bd_a/b_plait_sf"/>
</dbReference>
<dbReference type="Gramene" id="KFK23930">
    <property type="protein sequence ID" value="KFK23930"/>
    <property type="gene ID" value="AALP_AAs47265U000100"/>
</dbReference>
<evidence type="ECO:0000256" key="4">
    <source>
        <dbReference type="SAM" id="MobiDB-lite"/>
    </source>
</evidence>
<evidence type="ECO:0000313" key="7">
    <source>
        <dbReference type="Proteomes" id="UP000029120"/>
    </source>
</evidence>
<evidence type="ECO:0000313" key="6">
    <source>
        <dbReference type="EMBL" id="KFK23930.1"/>
    </source>
</evidence>
<dbReference type="OrthoDB" id="1113097at2759"/>
<dbReference type="eggNOG" id="KOG4210">
    <property type="taxonomic scope" value="Eukaryota"/>
</dbReference>
<feature type="compositionally biased region" description="Polar residues" evidence="4">
    <location>
        <begin position="23"/>
        <end position="32"/>
    </location>
</feature>
<evidence type="ECO:0000259" key="5">
    <source>
        <dbReference type="PROSITE" id="PS50102"/>
    </source>
</evidence>
<protein>
    <recommendedName>
        <fullName evidence="5">RRM domain-containing protein</fullName>
    </recommendedName>
</protein>
<accession>A0A087G228</accession>
<dbReference type="SMART" id="SM00360">
    <property type="entry name" value="RRM"/>
    <property type="match status" value="1"/>
</dbReference>
<reference evidence="7" key="1">
    <citation type="journal article" date="2015" name="Nat. Plants">
        <title>Genome expansion of Arabis alpina linked with retrotransposition and reduced symmetric DNA methylation.</title>
        <authorList>
            <person name="Willing E.M."/>
            <person name="Rawat V."/>
            <person name="Mandakova T."/>
            <person name="Maumus F."/>
            <person name="James G.V."/>
            <person name="Nordstroem K.J."/>
            <person name="Becker C."/>
            <person name="Warthmann N."/>
            <person name="Chica C."/>
            <person name="Szarzynska B."/>
            <person name="Zytnicki M."/>
            <person name="Albani M.C."/>
            <person name="Kiefer C."/>
            <person name="Bergonzi S."/>
            <person name="Castaings L."/>
            <person name="Mateos J.L."/>
            <person name="Berns M.C."/>
            <person name="Bujdoso N."/>
            <person name="Piofczyk T."/>
            <person name="de Lorenzo L."/>
            <person name="Barrero-Sicilia C."/>
            <person name="Mateos I."/>
            <person name="Piednoel M."/>
            <person name="Hagmann J."/>
            <person name="Chen-Min-Tao R."/>
            <person name="Iglesias-Fernandez R."/>
            <person name="Schuster S.C."/>
            <person name="Alonso-Blanco C."/>
            <person name="Roudier F."/>
            <person name="Carbonero P."/>
            <person name="Paz-Ares J."/>
            <person name="Davis S.J."/>
            <person name="Pecinka A."/>
            <person name="Quesneville H."/>
            <person name="Colot V."/>
            <person name="Lysak M.A."/>
            <person name="Weigel D."/>
            <person name="Coupland G."/>
            <person name="Schneeberger K."/>
        </authorList>
    </citation>
    <scope>NUCLEOTIDE SEQUENCE [LARGE SCALE GENOMIC DNA]</scope>
    <source>
        <strain evidence="7">cv. Pajares</strain>
    </source>
</reference>
<evidence type="ECO:0000256" key="1">
    <source>
        <dbReference type="ARBA" id="ARBA00022737"/>
    </source>
</evidence>
<dbReference type="EMBL" id="KL973677">
    <property type="protein sequence ID" value="KFK23930.1"/>
    <property type="molecule type" value="Genomic_DNA"/>
</dbReference>
<keyword evidence="1" id="KW-0677">Repeat</keyword>
<dbReference type="Gene3D" id="3.30.70.330">
    <property type="match status" value="1"/>
</dbReference>